<proteinExistence type="predicted"/>
<evidence type="ECO:0000313" key="1">
    <source>
        <dbReference type="EMBL" id="SVA40008.1"/>
    </source>
</evidence>
<protein>
    <submittedName>
        <fullName evidence="1">Uncharacterized protein</fullName>
    </submittedName>
</protein>
<dbReference type="EMBL" id="UINC01008901">
    <property type="protein sequence ID" value="SVA40008.1"/>
    <property type="molecule type" value="Genomic_DNA"/>
</dbReference>
<name>A0A381VJN8_9ZZZZ</name>
<organism evidence="1">
    <name type="scientific">marine metagenome</name>
    <dbReference type="NCBI Taxonomy" id="408172"/>
    <lineage>
        <taxon>unclassified sequences</taxon>
        <taxon>metagenomes</taxon>
        <taxon>ecological metagenomes</taxon>
    </lineage>
</organism>
<accession>A0A381VJN8</accession>
<gene>
    <name evidence="1" type="ORF">METZ01_LOCUS92862</name>
</gene>
<reference evidence="1" key="1">
    <citation type="submission" date="2018-05" db="EMBL/GenBank/DDBJ databases">
        <authorList>
            <person name="Lanie J.A."/>
            <person name="Ng W.-L."/>
            <person name="Kazmierczak K.M."/>
            <person name="Andrzejewski T.M."/>
            <person name="Davidsen T.M."/>
            <person name="Wayne K.J."/>
            <person name="Tettelin H."/>
            <person name="Glass J.I."/>
            <person name="Rusch D."/>
            <person name="Podicherti R."/>
            <person name="Tsui H.-C.T."/>
            <person name="Winkler M.E."/>
        </authorList>
    </citation>
    <scope>NUCLEOTIDE SEQUENCE</scope>
</reference>
<sequence>MRWFTYVAYSFGGVFLVNAIPHSVSGVLGRAFPSP</sequence>
<dbReference type="AlphaFoldDB" id="A0A381VJN8"/>